<evidence type="ECO:0000313" key="1">
    <source>
        <dbReference type="EMBL" id="KHF42188.1"/>
    </source>
</evidence>
<proteinExistence type="predicted"/>
<protein>
    <submittedName>
        <fullName evidence="1">Uncharacterized protein</fullName>
    </submittedName>
</protein>
<accession>A0A837D5W1</accession>
<evidence type="ECO:0000313" key="2">
    <source>
        <dbReference type="Proteomes" id="UP000030848"/>
    </source>
</evidence>
<name>A0A837D5W1_9PSEU</name>
<comment type="caution">
    <text evidence="1">The sequence shown here is derived from an EMBL/GenBank/DDBJ whole genome shotgun (WGS) entry which is preliminary data.</text>
</comment>
<dbReference type="EMBL" id="JRZE01000008">
    <property type="protein sequence ID" value="KHF42188.1"/>
    <property type="molecule type" value="Genomic_DNA"/>
</dbReference>
<reference evidence="1 2" key="1">
    <citation type="submission" date="2014-10" db="EMBL/GenBank/DDBJ databases">
        <title>Genome sequence of Micropolyspora internatus JCM3315.</title>
        <authorList>
            <person name="Shin S.-K."/>
            <person name="Yi H."/>
        </authorList>
    </citation>
    <scope>NUCLEOTIDE SEQUENCE [LARGE SCALE GENOMIC DNA]</scope>
    <source>
        <strain evidence="1 2">JCM 3315</strain>
    </source>
</reference>
<dbReference type="Proteomes" id="UP000030848">
    <property type="component" value="Unassembled WGS sequence"/>
</dbReference>
<gene>
    <name evidence="1" type="ORF">MINT15_39940</name>
</gene>
<sequence>MCFHGGRRGRSCEFDIGVEWNSSGGDDLFRGITFHSLDRVFHHSTVLFFALLTYANQLSRGAEVFAVVE</sequence>
<dbReference type="AlphaFoldDB" id="A0A837D5W1"/>
<organism evidence="1 2">
    <name type="scientific">Saccharomonospora viridis</name>
    <dbReference type="NCBI Taxonomy" id="1852"/>
    <lineage>
        <taxon>Bacteria</taxon>
        <taxon>Bacillati</taxon>
        <taxon>Actinomycetota</taxon>
        <taxon>Actinomycetes</taxon>
        <taxon>Pseudonocardiales</taxon>
        <taxon>Pseudonocardiaceae</taxon>
        <taxon>Saccharomonospora</taxon>
    </lineage>
</organism>